<accession>A0A8T2U8D1</accession>
<proteinExistence type="predicted"/>
<protein>
    <submittedName>
        <fullName evidence="2">Uncharacterized protein</fullName>
    </submittedName>
</protein>
<dbReference type="AlphaFoldDB" id="A0A8T2U8D1"/>
<feature type="transmembrane region" description="Helical" evidence="1">
    <location>
        <begin position="31"/>
        <end position="53"/>
    </location>
</feature>
<feature type="transmembrane region" description="Helical" evidence="1">
    <location>
        <begin position="92"/>
        <end position="122"/>
    </location>
</feature>
<feature type="transmembrane region" description="Helical" evidence="1">
    <location>
        <begin position="235"/>
        <end position="259"/>
    </location>
</feature>
<name>A0A8T2U8D1_CERRI</name>
<dbReference type="PANTHER" id="PTHR33133">
    <property type="entry name" value="OS08G0107100 PROTEIN-RELATED"/>
    <property type="match status" value="1"/>
</dbReference>
<dbReference type="PANTHER" id="PTHR33133:SF1">
    <property type="entry name" value="EXPRESSED PROTEIN-RELATED"/>
    <property type="match status" value="1"/>
</dbReference>
<dbReference type="OMA" id="IANRINW"/>
<keyword evidence="3" id="KW-1185">Reference proteome</keyword>
<dbReference type="OrthoDB" id="1908649at2759"/>
<dbReference type="EMBL" id="CM035414">
    <property type="protein sequence ID" value="KAH7428789.1"/>
    <property type="molecule type" value="Genomic_DNA"/>
</dbReference>
<reference evidence="2" key="1">
    <citation type="submission" date="2021-08" db="EMBL/GenBank/DDBJ databases">
        <title>WGS assembly of Ceratopteris richardii.</title>
        <authorList>
            <person name="Marchant D.B."/>
            <person name="Chen G."/>
            <person name="Jenkins J."/>
            <person name="Shu S."/>
            <person name="Leebens-Mack J."/>
            <person name="Grimwood J."/>
            <person name="Schmutz J."/>
            <person name="Soltis P."/>
            <person name="Soltis D."/>
            <person name="Chen Z.-H."/>
        </authorList>
    </citation>
    <scope>NUCLEOTIDE SEQUENCE</scope>
    <source>
        <strain evidence="2">Whitten #5841</strain>
        <tissue evidence="2">Leaf</tissue>
    </source>
</reference>
<keyword evidence="1" id="KW-1133">Transmembrane helix</keyword>
<sequence length="338" mass="38315">MDLAEPEELQFLSLWGLVRESVKVIRSHGKLFVALTLTLILPLCIVGLGHNLITEPIANRINWDQFQLTFGRPDPGREERIDQDLHKELRELFIVIVLYIIALLAFSLLSTSAIVYSVACIYSEKITSYKKVLSVVPRVWKRLMVTFFWAIVIMFMFGFLSTILVFILAAVFGLIFQGSEVVINVVVWTGMVGLLVGVIYLSCVWHLASVVTVLEENCGLGAMKKSLNLIKGKQFVAFCLFFMYFVLTFWIGLGFRVLVVRAMGSSVVWRTFFGCLLILLMSIVDLMGFVLQTVFYFACKAHHHESIDRLQLSEHLGSYLGEYVPLRGSIQLESVETH</sequence>
<evidence type="ECO:0000313" key="2">
    <source>
        <dbReference type="EMBL" id="KAH7428789.1"/>
    </source>
</evidence>
<feature type="transmembrane region" description="Helical" evidence="1">
    <location>
        <begin position="143"/>
        <end position="176"/>
    </location>
</feature>
<keyword evidence="1" id="KW-0812">Transmembrane</keyword>
<evidence type="ECO:0000256" key="1">
    <source>
        <dbReference type="SAM" id="Phobius"/>
    </source>
</evidence>
<feature type="transmembrane region" description="Helical" evidence="1">
    <location>
        <begin position="271"/>
        <end position="299"/>
    </location>
</feature>
<keyword evidence="1" id="KW-0472">Membrane</keyword>
<dbReference type="Proteomes" id="UP000825935">
    <property type="component" value="Chromosome 9"/>
</dbReference>
<evidence type="ECO:0000313" key="3">
    <source>
        <dbReference type="Proteomes" id="UP000825935"/>
    </source>
</evidence>
<feature type="transmembrane region" description="Helical" evidence="1">
    <location>
        <begin position="188"/>
        <end position="214"/>
    </location>
</feature>
<organism evidence="2 3">
    <name type="scientific">Ceratopteris richardii</name>
    <name type="common">Triangle waterfern</name>
    <dbReference type="NCBI Taxonomy" id="49495"/>
    <lineage>
        <taxon>Eukaryota</taxon>
        <taxon>Viridiplantae</taxon>
        <taxon>Streptophyta</taxon>
        <taxon>Embryophyta</taxon>
        <taxon>Tracheophyta</taxon>
        <taxon>Polypodiopsida</taxon>
        <taxon>Polypodiidae</taxon>
        <taxon>Polypodiales</taxon>
        <taxon>Pteridineae</taxon>
        <taxon>Pteridaceae</taxon>
        <taxon>Parkerioideae</taxon>
        <taxon>Ceratopteris</taxon>
    </lineage>
</organism>
<comment type="caution">
    <text evidence="2">The sequence shown here is derived from an EMBL/GenBank/DDBJ whole genome shotgun (WGS) entry which is preliminary data.</text>
</comment>
<gene>
    <name evidence="2" type="ORF">KP509_09G017600</name>
</gene>